<proteinExistence type="predicted"/>
<dbReference type="Proteomes" id="UP000261174">
    <property type="component" value="Unassembled WGS sequence"/>
</dbReference>
<feature type="region of interest" description="Disordered" evidence="1">
    <location>
        <begin position="38"/>
        <end position="65"/>
    </location>
</feature>
<reference evidence="2 3" key="1">
    <citation type="submission" date="2018-08" db="EMBL/GenBank/DDBJ databases">
        <title>Chitinophaga sp. K20C18050901, a novel bacterium isolated from forest soil.</title>
        <authorList>
            <person name="Wang C."/>
        </authorList>
    </citation>
    <scope>NUCLEOTIDE SEQUENCE [LARGE SCALE GENOMIC DNA]</scope>
    <source>
        <strain evidence="2 3">K20C18050901</strain>
    </source>
</reference>
<protein>
    <submittedName>
        <fullName evidence="2">Uncharacterized protein</fullName>
    </submittedName>
</protein>
<evidence type="ECO:0000313" key="3">
    <source>
        <dbReference type="Proteomes" id="UP000261174"/>
    </source>
</evidence>
<evidence type="ECO:0000256" key="1">
    <source>
        <dbReference type="SAM" id="MobiDB-lite"/>
    </source>
</evidence>
<organism evidence="2 3">
    <name type="scientific">Chitinophaga silvisoli</name>
    <dbReference type="NCBI Taxonomy" id="2291814"/>
    <lineage>
        <taxon>Bacteria</taxon>
        <taxon>Pseudomonadati</taxon>
        <taxon>Bacteroidota</taxon>
        <taxon>Chitinophagia</taxon>
        <taxon>Chitinophagales</taxon>
        <taxon>Chitinophagaceae</taxon>
        <taxon>Chitinophaga</taxon>
    </lineage>
</organism>
<name>A0A3E1P4T5_9BACT</name>
<evidence type="ECO:0000313" key="2">
    <source>
        <dbReference type="EMBL" id="RFM35124.1"/>
    </source>
</evidence>
<dbReference type="AlphaFoldDB" id="A0A3E1P4T5"/>
<dbReference type="EMBL" id="QTJV01000002">
    <property type="protein sequence ID" value="RFM35124.1"/>
    <property type="molecule type" value="Genomic_DNA"/>
</dbReference>
<accession>A0A3E1P4T5</accession>
<sequence length="65" mass="6831">MKRWIGVMYFLHLAGILTFDSSIPLTPIPKVTLQVGGTTQQAPLPGSAPAELTAPGGKADLNKVD</sequence>
<keyword evidence="3" id="KW-1185">Reference proteome</keyword>
<comment type="caution">
    <text evidence="2">The sequence shown here is derived from an EMBL/GenBank/DDBJ whole genome shotgun (WGS) entry which is preliminary data.</text>
</comment>
<gene>
    <name evidence="2" type="ORF">DXN04_06930</name>
</gene>